<dbReference type="RefSeq" id="WP_220682435.1">
    <property type="nucleotide sequence ID" value="NZ_CP037968.1"/>
</dbReference>
<evidence type="ECO:0000256" key="4">
    <source>
        <dbReference type="ARBA" id="ARBA00022741"/>
    </source>
</evidence>
<dbReference type="OrthoDB" id="7928at2157"/>
<dbReference type="CDD" id="cd00009">
    <property type="entry name" value="AAA"/>
    <property type="match status" value="1"/>
</dbReference>
<keyword evidence="9" id="KW-1185">Reference proteome</keyword>
<evidence type="ECO:0000256" key="1">
    <source>
        <dbReference type="ARBA" id="ARBA00009668"/>
    </source>
</evidence>
<reference evidence="8" key="1">
    <citation type="journal article" date="2005" name="Int. J. Syst. Evol. Microbiol.">
        <title>Methanofollis formosanus sp. nov., isolated from a fish pond.</title>
        <authorList>
            <person name="Wu S.Y."/>
            <person name="Chen S.C."/>
            <person name="Lai M.C."/>
        </authorList>
    </citation>
    <scope>NUCLEOTIDE SEQUENCE</scope>
    <source>
        <strain evidence="8">ML15</strain>
    </source>
</reference>
<dbReference type="KEGG" id="mfk:E2N92_04155"/>
<evidence type="ECO:0000313" key="9">
    <source>
        <dbReference type="Proteomes" id="UP000826709"/>
    </source>
</evidence>
<dbReference type="Pfam" id="PF13177">
    <property type="entry name" value="DNA_pol3_delta2"/>
    <property type="match status" value="1"/>
</dbReference>
<dbReference type="Proteomes" id="UP000826709">
    <property type="component" value="Chromosome"/>
</dbReference>
<protein>
    <recommendedName>
        <fullName evidence="2">Replication factor C small subunit</fullName>
    </recommendedName>
    <alternativeName>
        <fullName evidence="6">Clamp loader small subunit</fullName>
    </alternativeName>
</protein>
<comment type="similarity">
    <text evidence="1">Belongs to the activator 1 small subunits family. RfcS subfamily.</text>
</comment>
<evidence type="ECO:0000313" key="8">
    <source>
        <dbReference type="EMBL" id="QYZ78674.1"/>
    </source>
</evidence>
<evidence type="ECO:0000259" key="7">
    <source>
        <dbReference type="Pfam" id="PF08542"/>
    </source>
</evidence>
<dbReference type="Gene3D" id="3.40.50.300">
    <property type="entry name" value="P-loop containing nucleotide triphosphate hydrolases"/>
    <property type="match status" value="1"/>
</dbReference>
<proteinExistence type="inferred from homology"/>
<dbReference type="NCBIfam" id="NF009067">
    <property type="entry name" value="PRK12402.1"/>
    <property type="match status" value="1"/>
</dbReference>
<dbReference type="EMBL" id="CP037968">
    <property type="protein sequence ID" value="QYZ78674.1"/>
    <property type="molecule type" value="Genomic_DNA"/>
</dbReference>
<dbReference type="Pfam" id="PF08542">
    <property type="entry name" value="Rep_fac_C"/>
    <property type="match status" value="1"/>
</dbReference>
<dbReference type="InterPro" id="IPR050238">
    <property type="entry name" value="DNA_Rep/Repair_Clamp_Loader"/>
</dbReference>
<evidence type="ECO:0000256" key="3">
    <source>
        <dbReference type="ARBA" id="ARBA00022705"/>
    </source>
</evidence>
<reference evidence="8" key="2">
    <citation type="submission" date="2019-03" db="EMBL/GenBank/DDBJ databases">
        <authorList>
            <person name="Chen S.-C."/>
            <person name="Wu S.-Y."/>
            <person name="Lai M.-C."/>
        </authorList>
    </citation>
    <scope>NUCLEOTIDE SEQUENCE</scope>
    <source>
        <strain evidence="8">ML15</strain>
    </source>
</reference>
<accession>A0A8G1EG05</accession>
<dbReference type="GO" id="GO:0003677">
    <property type="term" value="F:DNA binding"/>
    <property type="evidence" value="ECO:0007669"/>
    <property type="project" value="InterPro"/>
</dbReference>
<feature type="domain" description="Replication factor C C-terminal" evidence="7">
    <location>
        <begin position="249"/>
        <end position="325"/>
    </location>
</feature>
<dbReference type="GO" id="GO:0005663">
    <property type="term" value="C:DNA replication factor C complex"/>
    <property type="evidence" value="ECO:0007669"/>
    <property type="project" value="TreeGrafter"/>
</dbReference>
<organism evidence="8 9">
    <name type="scientific">Methanofollis formosanus</name>
    <dbReference type="NCBI Taxonomy" id="299308"/>
    <lineage>
        <taxon>Archaea</taxon>
        <taxon>Methanobacteriati</taxon>
        <taxon>Methanobacteriota</taxon>
        <taxon>Stenosarchaea group</taxon>
        <taxon>Methanomicrobia</taxon>
        <taxon>Methanomicrobiales</taxon>
        <taxon>Methanomicrobiaceae</taxon>
        <taxon>Methanofollis</taxon>
    </lineage>
</organism>
<keyword evidence="5" id="KW-0067">ATP-binding</keyword>
<dbReference type="PANTHER" id="PTHR11669">
    <property type="entry name" value="REPLICATION FACTOR C / DNA POLYMERASE III GAMMA-TAU SUBUNIT"/>
    <property type="match status" value="1"/>
</dbReference>
<dbReference type="SUPFAM" id="SSF48019">
    <property type="entry name" value="post-AAA+ oligomerization domain-like"/>
    <property type="match status" value="1"/>
</dbReference>
<dbReference type="GO" id="GO:0006281">
    <property type="term" value="P:DNA repair"/>
    <property type="evidence" value="ECO:0007669"/>
    <property type="project" value="TreeGrafter"/>
</dbReference>
<evidence type="ECO:0000256" key="2">
    <source>
        <dbReference type="ARBA" id="ARBA00014164"/>
    </source>
</evidence>
<dbReference type="InterPro" id="IPR013748">
    <property type="entry name" value="Rep_factorC_C"/>
</dbReference>
<dbReference type="Gene3D" id="1.10.8.60">
    <property type="match status" value="1"/>
</dbReference>
<dbReference type="AlphaFoldDB" id="A0A8G1EG05"/>
<keyword evidence="3" id="KW-0235">DNA replication</keyword>
<name>A0A8G1EG05_9EURY</name>
<dbReference type="GO" id="GO:0005524">
    <property type="term" value="F:ATP binding"/>
    <property type="evidence" value="ECO:0007669"/>
    <property type="project" value="UniProtKB-KW"/>
</dbReference>
<dbReference type="SUPFAM" id="SSF52540">
    <property type="entry name" value="P-loop containing nucleoside triphosphate hydrolases"/>
    <property type="match status" value="1"/>
</dbReference>
<keyword evidence="4" id="KW-0547">Nucleotide-binding</keyword>
<evidence type="ECO:0000256" key="5">
    <source>
        <dbReference type="ARBA" id="ARBA00022840"/>
    </source>
</evidence>
<dbReference type="PANTHER" id="PTHR11669:SF20">
    <property type="entry name" value="REPLICATION FACTOR C SUBUNIT 4"/>
    <property type="match status" value="1"/>
</dbReference>
<dbReference type="GO" id="GO:0006261">
    <property type="term" value="P:DNA-templated DNA replication"/>
    <property type="evidence" value="ECO:0007669"/>
    <property type="project" value="TreeGrafter"/>
</dbReference>
<dbReference type="InterPro" id="IPR008921">
    <property type="entry name" value="DNA_pol3_clamp-load_cplx_C"/>
</dbReference>
<dbReference type="InterPro" id="IPR027417">
    <property type="entry name" value="P-loop_NTPase"/>
</dbReference>
<evidence type="ECO:0000256" key="6">
    <source>
        <dbReference type="ARBA" id="ARBA00031749"/>
    </source>
</evidence>
<dbReference type="GO" id="GO:0003689">
    <property type="term" value="F:DNA clamp loader activity"/>
    <property type="evidence" value="ECO:0007669"/>
    <property type="project" value="TreeGrafter"/>
</dbReference>
<sequence length="332" mass="36523">MLWSEKYRPTEFSEILGQDEVVRVLSSFAASKNVPHLLVVGAPGTGKSVAVEALARALYGTHWQENTTVLPTADLFEGGKKYFEAEERFAHIYRKDESVISNFKNVVRWYASIRPLDAEFRLLVFEGAGALTRDAQQALRRTMERYSRTCRFVFLTSNQSAIIPAIASRCLPLTFVPLPDRVVRRRLEEVMAAEGVGADQVGPADLDLIVPAAGGDLRRAILLLQLYAGSGGEVDLAATATSETETMATSIFEALAKKDIQGARQRAESMLIDYGLTGHEVIRELARAADRAYADPRTAVALADAELGILRGGNEYVQINALLARISREVFF</sequence>
<dbReference type="Gene3D" id="1.20.272.10">
    <property type="match status" value="1"/>
</dbReference>
<gene>
    <name evidence="8" type="ORF">E2N92_04155</name>
</gene>